<keyword evidence="2" id="KW-1185">Reference proteome</keyword>
<accession>A0ACB9AU69</accession>
<proteinExistence type="predicted"/>
<evidence type="ECO:0000313" key="2">
    <source>
        <dbReference type="Proteomes" id="UP001056120"/>
    </source>
</evidence>
<name>A0ACB9AU69_9ASTR</name>
<dbReference type="EMBL" id="CM042041">
    <property type="protein sequence ID" value="KAI3712923.1"/>
    <property type="molecule type" value="Genomic_DNA"/>
</dbReference>
<organism evidence="1 2">
    <name type="scientific">Smallanthus sonchifolius</name>
    <dbReference type="NCBI Taxonomy" id="185202"/>
    <lineage>
        <taxon>Eukaryota</taxon>
        <taxon>Viridiplantae</taxon>
        <taxon>Streptophyta</taxon>
        <taxon>Embryophyta</taxon>
        <taxon>Tracheophyta</taxon>
        <taxon>Spermatophyta</taxon>
        <taxon>Magnoliopsida</taxon>
        <taxon>eudicotyledons</taxon>
        <taxon>Gunneridae</taxon>
        <taxon>Pentapetalae</taxon>
        <taxon>asterids</taxon>
        <taxon>campanulids</taxon>
        <taxon>Asterales</taxon>
        <taxon>Asteraceae</taxon>
        <taxon>Asteroideae</taxon>
        <taxon>Heliantheae alliance</taxon>
        <taxon>Millerieae</taxon>
        <taxon>Smallanthus</taxon>
    </lineage>
</organism>
<reference evidence="2" key="1">
    <citation type="journal article" date="2022" name="Mol. Ecol. Resour.">
        <title>The genomes of chicory, endive, great burdock and yacon provide insights into Asteraceae palaeo-polyploidization history and plant inulin production.</title>
        <authorList>
            <person name="Fan W."/>
            <person name="Wang S."/>
            <person name="Wang H."/>
            <person name="Wang A."/>
            <person name="Jiang F."/>
            <person name="Liu H."/>
            <person name="Zhao H."/>
            <person name="Xu D."/>
            <person name="Zhang Y."/>
        </authorList>
    </citation>
    <scope>NUCLEOTIDE SEQUENCE [LARGE SCALE GENOMIC DNA]</scope>
    <source>
        <strain evidence="2">cv. Yunnan</strain>
    </source>
</reference>
<protein>
    <submittedName>
        <fullName evidence="1">Uncharacterized protein</fullName>
    </submittedName>
</protein>
<evidence type="ECO:0000313" key="1">
    <source>
        <dbReference type="EMBL" id="KAI3712923.1"/>
    </source>
</evidence>
<sequence>MATEYGLCYYLSPKADVFSFGIVTLEIVSEKSNNKPIPREEFFYLPDWAYRLNQEGKILQLVDPYLGSEYSKEEALHVINVALLCVHSSREFRATMSQTIDMLEGRRDIKRFYIGVAVFQY</sequence>
<gene>
    <name evidence="1" type="ORF">L1987_71493</name>
</gene>
<comment type="caution">
    <text evidence="1">The sequence shown here is derived from an EMBL/GenBank/DDBJ whole genome shotgun (WGS) entry which is preliminary data.</text>
</comment>
<reference evidence="1 2" key="2">
    <citation type="journal article" date="2022" name="Mol. Ecol. Resour.">
        <title>The genomes of chicory, endive, great burdock and yacon provide insights into Asteraceae paleo-polyploidization history and plant inulin production.</title>
        <authorList>
            <person name="Fan W."/>
            <person name="Wang S."/>
            <person name="Wang H."/>
            <person name="Wang A."/>
            <person name="Jiang F."/>
            <person name="Liu H."/>
            <person name="Zhao H."/>
            <person name="Xu D."/>
            <person name="Zhang Y."/>
        </authorList>
    </citation>
    <scope>NUCLEOTIDE SEQUENCE [LARGE SCALE GENOMIC DNA]</scope>
    <source>
        <strain evidence="2">cv. Yunnan</strain>
        <tissue evidence="1">Leaves</tissue>
    </source>
</reference>
<dbReference type="Proteomes" id="UP001056120">
    <property type="component" value="Linkage Group LG24"/>
</dbReference>